<dbReference type="AlphaFoldDB" id="A0A9P8PSF5"/>
<accession>A0A9P8PSF5</accession>
<sequence length="92" mass="10469">MPGRTRSNKEERTGMLLIIVWEHDLENILRGNSGESSVLFPNDTEEQRTSRVHDSKVRNEVVDVVSLQAVNGLLEERMLRSGSHNVIGDTRR</sequence>
<organism evidence="2 3">
    <name type="scientific">Wickerhamomyces pijperi</name>
    <name type="common">Yeast</name>
    <name type="synonym">Pichia pijperi</name>
    <dbReference type="NCBI Taxonomy" id="599730"/>
    <lineage>
        <taxon>Eukaryota</taxon>
        <taxon>Fungi</taxon>
        <taxon>Dikarya</taxon>
        <taxon>Ascomycota</taxon>
        <taxon>Saccharomycotina</taxon>
        <taxon>Saccharomycetes</taxon>
        <taxon>Phaffomycetales</taxon>
        <taxon>Wickerhamomycetaceae</taxon>
        <taxon>Wickerhamomyces</taxon>
    </lineage>
</organism>
<evidence type="ECO:0000313" key="2">
    <source>
        <dbReference type="EMBL" id="KAH3677563.1"/>
    </source>
</evidence>
<feature type="region of interest" description="Disordered" evidence="1">
    <location>
        <begin position="34"/>
        <end position="54"/>
    </location>
</feature>
<evidence type="ECO:0000313" key="3">
    <source>
        <dbReference type="Proteomes" id="UP000774326"/>
    </source>
</evidence>
<dbReference type="EMBL" id="JAEUBG010005163">
    <property type="protein sequence ID" value="KAH3677563.1"/>
    <property type="molecule type" value="Genomic_DNA"/>
</dbReference>
<gene>
    <name evidence="2" type="ORF">WICPIJ_008970</name>
</gene>
<reference evidence="2" key="1">
    <citation type="journal article" date="2021" name="Open Biol.">
        <title>Shared evolutionary footprints suggest mitochondrial oxidative damage underlies multiple complex I losses in fungi.</title>
        <authorList>
            <person name="Schikora-Tamarit M.A."/>
            <person name="Marcet-Houben M."/>
            <person name="Nosek J."/>
            <person name="Gabaldon T."/>
        </authorList>
    </citation>
    <scope>NUCLEOTIDE SEQUENCE</scope>
    <source>
        <strain evidence="2">CBS2887</strain>
    </source>
</reference>
<comment type="caution">
    <text evidence="2">The sequence shown here is derived from an EMBL/GenBank/DDBJ whole genome shotgun (WGS) entry which is preliminary data.</text>
</comment>
<proteinExistence type="predicted"/>
<reference evidence="2" key="2">
    <citation type="submission" date="2021-01" db="EMBL/GenBank/DDBJ databases">
        <authorList>
            <person name="Schikora-Tamarit M.A."/>
        </authorList>
    </citation>
    <scope>NUCLEOTIDE SEQUENCE</scope>
    <source>
        <strain evidence="2">CBS2887</strain>
    </source>
</reference>
<name>A0A9P8PSF5_WICPI</name>
<protein>
    <submittedName>
        <fullName evidence="2">Uncharacterized protein</fullName>
    </submittedName>
</protein>
<dbReference type="Proteomes" id="UP000774326">
    <property type="component" value="Unassembled WGS sequence"/>
</dbReference>
<feature type="compositionally biased region" description="Basic and acidic residues" evidence="1">
    <location>
        <begin position="45"/>
        <end position="54"/>
    </location>
</feature>
<evidence type="ECO:0000256" key="1">
    <source>
        <dbReference type="SAM" id="MobiDB-lite"/>
    </source>
</evidence>
<keyword evidence="3" id="KW-1185">Reference proteome</keyword>